<proteinExistence type="predicted"/>
<evidence type="ECO:0000313" key="2">
    <source>
        <dbReference type="Proteomes" id="UP000297195"/>
    </source>
</evidence>
<name>A0A4D6DWG5_9CAUD</name>
<keyword evidence="2" id="KW-1185">Reference proteome</keyword>
<sequence>MIFKLGDKEVEVYFLQAHHLDLLNSYNIDLSQLPYLPRCKEVTDEDCLDWLKYQRAVEKQYCGFKSTTYDYAGNIKIGNINREGVIYKAKYDEVLNGDFSVNLDSKCYYHEFNGKLFILISNNTVNSTLFKPVQGNLASSLYQSLLQAFSMFELYFRENTTLKETVAERKHIDLGFVLSKVL</sequence>
<protein>
    <submittedName>
        <fullName evidence="1">Uncharacterized protein</fullName>
    </submittedName>
</protein>
<reference evidence="1 2" key="1">
    <citation type="submission" date="2019-03" db="EMBL/GenBank/DDBJ databases">
        <authorList>
            <person name="Kim S.G."/>
            <person name="Park S.C."/>
        </authorList>
    </citation>
    <scope>NUCLEOTIDE SEQUENCE [LARGE SCALE GENOMIC DNA]</scope>
</reference>
<organism evidence="1 2">
    <name type="scientific">Edwardsiella phage pEt-SU</name>
    <dbReference type="NCBI Taxonomy" id="2562142"/>
    <lineage>
        <taxon>Viruses</taxon>
        <taxon>Duplodnaviria</taxon>
        <taxon>Heunggongvirae</taxon>
        <taxon>Uroviricota</taxon>
        <taxon>Caudoviricetes</taxon>
        <taxon>Chimalliviridae</taxon>
        <taxon>Petsuvirus</taxon>
        <taxon>Petsuvirus pEtSU</taxon>
    </lineage>
</organism>
<dbReference type="Proteomes" id="UP000297195">
    <property type="component" value="Segment"/>
</dbReference>
<gene>
    <name evidence="1" type="ORF">pETSU_061</name>
</gene>
<evidence type="ECO:0000313" key="1">
    <source>
        <dbReference type="EMBL" id="QBZ70642.1"/>
    </source>
</evidence>
<accession>A0A4D6DWG5</accession>
<dbReference type="EMBL" id="MK689364">
    <property type="protein sequence ID" value="QBZ70642.1"/>
    <property type="molecule type" value="Genomic_DNA"/>
</dbReference>